<dbReference type="InterPro" id="IPR042228">
    <property type="entry name" value="Dynein_linker_3"/>
</dbReference>
<dbReference type="PANTHER" id="PTHR46454:SF17">
    <property type="entry name" value="DYNEIN HEAVY CHAIN LINKER DOMAIN-CONTAINING PROTEIN"/>
    <property type="match status" value="1"/>
</dbReference>
<dbReference type="HOGENOM" id="CLU_247647_0_0_1"/>
<dbReference type="InterPro" id="IPR042222">
    <property type="entry name" value="Dynein_2_N"/>
</dbReference>
<evidence type="ECO:0000259" key="1">
    <source>
        <dbReference type="Pfam" id="PF08393"/>
    </source>
</evidence>
<evidence type="ECO:0000313" key="2">
    <source>
        <dbReference type="EMBL" id="CAK84307.1"/>
    </source>
</evidence>
<dbReference type="RefSeq" id="XP_001451704.1">
    <property type="nucleotide sequence ID" value="XM_001451667.1"/>
</dbReference>
<keyword evidence="3" id="KW-1185">Reference proteome</keyword>
<dbReference type="InterPro" id="IPR013602">
    <property type="entry name" value="Dynein_heavy_linker"/>
</dbReference>
<evidence type="ECO:0000313" key="3">
    <source>
        <dbReference type="Proteomes" id="UP000000600"/>
    </source>
</evidence>
<sequence>MNQQYLRNKFKIRKSVDTPLIPKIMSMKNEQSSLNETNRKRYIKAFSPQRYHLPQIVHHQLDTITPLRQRGKSESIREHSQGFLGPIDFARLLQTDQQLGQEFCYLNNQGNPYEWKVVNYENKRLEQYMTISGGGIIIHHSNFEEFVSIQQFEKDRKLFYRLQKIEFFRNYLKQKTFARWKKLSIKNKAQSISKDLTACFLLLDPSLKCPIEEIHKHTQNIKSLVFFIPSEMSPVNKIKFIQKLQRCLTDFQNELTQNIKLILNIVVDACQKSFNLFREDQKYKENMELIRNSQMEQKTLIIGDNSTQQMPFTIESNLRQFQQKLIKFTRMVDYIQFESMIALMYNSIVNFLKVMKKANKHLKVGQLLLLFNRTTQFSWIVVDIHLKEGTMVFEPSLQGMQDIFVETVEQAIDIIEQSIQSTRKLQELQNYGVGSSTTDLRQDLREYGRHNLKSYDYVRELGQELQFSYKQIEHYMANIQNLLDKFAKSEDQLLNADVLKLQFQLISEMQSEVEAIETIVDIGFLRLNIKLFKLQMQAYFKNRIQVINEKVDLELSVRCKIIYETIQDWLEKLKLKPMTLKQYVTYQENYQLIKSNYEVIDQQIEELHTYNKIYINEQQTIPIKEVWDKIVSQYQQFQHKFNDLQSHYGLEQHKFEKEFRKLTPFFHQRVLQFCEKFENSKDINDINSISQLQVELIALELEYEDLREYSDSLQIGQYQNEQLHEIKSKYVQFKQLQLEIRKINNLQQEWMREHFLDLNLSLIKTTYQNLLHQIEDCKIFGQGQLVQIKKQLMDELKLFNVIEIILQIKDYDQNIVTQVCKKDKLQDKNLLQLLLQICNNPSHPQFTTLFLQQLDIADQQVNLQQLLIIIQYENQTMNSLIKLEEFWKNHKLIIQKVRGTKDQYTITNLSQLNDLLDENILNINTILGQPNIDDLRNRIDLQLKYIYYLQEYINQLILLQDTLQYLTNVLQIQINQKNQSKEMKMYALQEKQWKQLIRFIQQQKSLEIWIKDENEKKFLKEIQQDNYNCKTIIQSLNDQFDKKKHVFPRFNFLTNSKFTKIVSEVKHPTAIQQYLSLFFQNIHQFDYDENKDCIKSLYSKENDQIAVKYCPIKGEIEEWLKTIEEGMTQGLRQLVKNALKQAENYKHIVQYPIQIIYICMTITYTMMLDDILQNDDKDWDEFLEFKQYEIQEQIKQLHTVKQSVKQQLRQIAIITILNNQQHLIQEINLFKINSDKDYFYVKQLKYYYDDENINVNFLNNKIHYQFEFFGDQFNYHSWKQSEQSILLMNQAFEINRLPHLIGDNSKYYIITQFSQMLGRYYMQMQIASPDYDFQYLLQCIFGSIQSNSFFFISGYQYIQQHDRLILQTIFNHISSALRQSLSIQDLDGRQLKLQNKYFLALVSDVHFPILSFKSIHVYQPDTMILWQALIQMVYNKEIGEILLKLMQTLTNVFGTELFNFSRFNTFNQVAKKLKPIKFNDLLEVLQYQMNEEDRLLFNQIVNEYFPNRDEKSISHGTIEFINK</sequence>
<dbReference type="Gene3D" id="3.20.180.20">
    <property type="entry name" value="Dynein heavy chain, N-terminal domain 2"/>
    <property type="match status" value="1"/>
</dbReference>
<dbReference type="Gene3D" id="1.20.140.100">
    <property type="entry name" value="Dynein heavy chain, N-terminal domain 2"/>
    <property type="match status" value="1"/>
</dbReference>
<proteinExistence type="predicted"/>
<dbReference type="PANTHER" id="PTHR46454">
    <property type="entry name" value="DYNEIN AXONEMAL HEAVY CHAIN 7-RELATED"/>
    <property type="match status" value="1"/>
</dbReference>
<dbReference type="Pfam" id="PF08393">
    <property type="entry name" value="DHC_N2"/>
    <property type="match status" value="1"/>
</dbReference>
<organism evidence="2 3">
    <name type="scientific">Paramecium tetraurelia</name>
    <dbReference type="NCBI Taxonomy" id="5888"/>
    <lineage>
        <taxon>Eukaryota</taxon>
        <taxon>Sar</taxon>
        <taxon>Alveolata</taxon>
        <taxon>Ciliophora</taxon>
        <taxon>Intramacronucleata</taxon>
        <taxon>Oligohymenophorea</taxon>
        <taxon>Peniculida</taxon>
        <taxon>Parameciidae</taxon>
        <taxon>Paramecium</taxon>
    </lineage>
</organism>
<dbReference type="GeneID" id="5037489"/>
<dbReference type="InParanoid" id="A0DMP0"/>
<dbReference type="Gene3D" id="1.20.58.1120">
    <property type="match status" value="1"/>
</dbReference>
<dbReference type="EMBL" id="CT868507">
    <property type="protein sequence ID" value="CAK84307.1"/>
    <property type="molecule type" value="Genomic_DNA"/>
</dbReference>
<dbReference type="OrthoDB" id="324467at2759"/>
<dbReference type="Proteomes" id="UP000000600">
    <property type="component" value="Unassembled WGS sequence"/>
</dbReference>
<gene>
    <name evidence="2" type="ORF">GSPATT00018511001</name>
</gene>
<name>A0DMP0_PARTE</name>
<reference evidence="2 3" key="1">
    <citation type="journal article" date="2006" name="Nature">
        <title>Global trends of whole-genome duplications revealed by the ciliate Paramecium tetraurelia.</title>
        <authorList>
            <consortium name="Genoscope"/>
            <person name="Aury J.-M."/>
            <person name="Jaillon O."/>
            <person name="Duret L."/>
            <person name="Noel B."/>
            <person name="Jubin C."/>
            <person name="Porcel B.M."/>
            <person name="Segurens B."/>
            <person name="Daubin V."/>
            <person name="Anthouard V."/>
            <person name="Aiach N."/>
            <person name="Arnaiz O."/>
            <person name="Billaut A."/>
            <person name="Beisson J."/>
            <person name="Blanc I."/>
            <person name="Bouhouche K."/>
            <person name="Camara F."/>
            <person name="Duharcourt S."/>
            <person name="Guigo R."/>
            <person name="Gogendeau D."/>
            <person name="Katinka M."/>
            <person name="Keller A.-M."/>
            <person name="Kissmehl R."/>
            <person name="Klotz C."/>
            <person name="Koll F."/>
            <person name="Le Moue A."/>
            <person name="Lepere C."/>
            <person name="Malinsky S."/>
            <person name="Nowacki M."/>
            <person name="Nowak J.K."/>
            <person name="Plattner H."/>
            <person name="Poulain J."/>
            <person name="Ruiz F."/>
            <person name="Serrano V."/>
            <person name="Zagulski M."/>
            <person name="Dessen P."/>
            <person name="Betermier M."/>
            <person name="Weissenbach J."/>
            <person name="Scarpelli C."/>
            <person name="Schachter V."/>
            <person name="Sperling L."/>
            <person name="Meyer E."/>
            <person name="Cohen J."/>
            <person name="Wincker P."/>
        </authorList>
    </citation>
    <scope>NUCLEOTIDE SEQUENCE [LARGE SCALE GENOMIC DNA]</scope>
    <source>
        <strain evidence="2 3">Stock d4-2</strain>
    </source>
</reference>
<dbReference type="STRING" id="5888.A0DMP0"/>
<dbReference type="KEGG" id="ptm:GSPATT00018511001"/>
<feature type="domain" description="Dynein heavy chain linker" evidence="1">
    <location>
        <begin position="723"/>
        <end position="1138"/>
    </location>
</feature>
<protein>
    <recommendedName>
        <fullName evidence="1">Dynein heavy chain linker domain-containing protein</fullName>
    </recommendedName>
</protein>
<dbReference type="eggNOG" id="KOG3595">
    <property type="taxonomic scope" value="Eukaryota"/>
</dbReference>
<accession>A0DMP0</accession>